<dbReference type="AlphaFoldDB" id="A0A147BI62"/>
<dbReference type="InterPro" id="IPR007527">
    <property type="entry name" value="Znf_SWIM"/>
</dbReference>
<reference evidence="3" key="1">
    <citation type="journal article" date="2018" name="PLoS Negl. Trop. Dis.">
        <title>Sialome diversity of ticks revealed by RNAseq of single tick salivary glands.</title>
        <authorList>
            <person name="Perner J."/>
            <person name="Kropackova S."/>
            <person name="Kopacek P."/>
            <person name="Ribeiro J.M."/>
        </authorList>
    </citation>
    <scope>NUCLEOTIDE SEQUENCE</scope>
    <source>
        <strain evidence="3">Siblings of single egg batch collected in Ceske Budejovice</strain>
        <tissue evidence="3">Salivary glands</tissue>
    </source>
</reference>
<sequence length="471" mass="54106">RRTFVDGCPAHFKCCVSADGEHLEVMSSKTEHNHPVSKATYEQLPKQRALPEEVKGEVQELLKLKANKKLIKQKIQQETGRVVLLKDLSNLASSLKPPTKNDLQETVEMLQRDYGSDCHVLVSDNQFQGLLISTASMRGTMAAYPEFLGIDATYKLLDLRTPVYVIRNEDSNGSTEVVCIAILVREDACSLRWLLEKFQELNPSWVRTRCIMADKDLLERDVLKRCFPEAHVLICVFHTLKTFRREISCTKLGITAFQRDHALQLLQRMVHARSDDEFFKIESQLDATAPAQVLQYYGKNWRNMKDEWYTGPQFSVGSFNNTTNNRLESINAKLKSVVPLYCTLEQFVPALFSVLKTLQEERDHLAADSVYKRPAQLEDEEHLQQYQRRLTGYAFPFLKKQEELSKSVDVREDNQGQYHCQSRSGETVTTTASCSCSFRLSMMLPCRHILAVRRSKGLSLYEEGLYSQRWS</sequence>
<feature type="domain" description="SWIM-type" evidence="2">
    <location>
        <begin position="426"/>
        <end position="457"/>
    </location>
</feature>
<keyword evidence="1" id="KW-0479">Metal-binding</keyword>
<proteinExistence type="predicted"/>
<feature type="non-terminal residue" evidence="3">
    <location>
        <position position="471"/>
    </location>
</feature>
<keyword evidence="1" id="KW-0862">Zinc</keyword>
<evidence type="ECO:0000259" key="2">
    <source>
        <dbReference type="PROSITE" id="PS50966"/>
    </source>
</evidence>
<dbReference type="PANTHER" id="PTHR31569">
    <property type="entry name" value="SWIM-TYPE DOMAIN-CONTAINING PROTEIN"/>
    <property type="match status" value="1"/>
</dbReference>
<dbReference type="Pfam" id="PF04434">
    <property type="entry name" value="SWIM"/>
    <property type="match status" value="1"/>
</dbReference>
<evidence type="ECO:0000256" key="1">
    <source>
        <dbReference type="PROSITE-ProRule" id="PRU00325"/>
    </source>
</evidence>
<name>A0A147BI62_IXORI</name>
<dbReference type="InterPro" id="IPR048324">
    <property type="entry name" value="ZSWIM1-3_RNaseH-like"/>
</dbReference>
<dbReference type="PROSITE" id="PS50966">
    <property type="entry name" value="ZF_SWIM"/>
    <property type="match status" value="1"/>
</dbReference>
<evidence type="ECO:0000313" key="3">
    <source>
        <dbReference type="EMBL" id="JAR90451.1"/>
    </source>
</evidence>
<dbReference type="InterPro" id="IPR052579">
    <property type="entry name" value="Zinc_finger_SWIM"/>
</dbReference>
<dbReference type="EMBL" id="GEGO01004953">
    <property type="protein sequence ID" value="JAR90451.1"/>
    <property type="molecule type" value="Transcribed_RNA"/>
</dbReference>
<organism evidence="3">
    <name type="scientific">Ixodes ricinus</name>
    <name type="common">Common tick</name>
    <name type="synonym">Acarus ricinus</name>
    <dbReference type="NCBI Taxonomy" id="34613"/>
    <lineage>
        <taxon>Eukaryota</taxon>
        <taxon>Metazoa</taxon>
        <taxon>Ecdysozoa</taxon>
        <taxon>Arthropoda</taxon>
        <taxon>Chelicerata</taxon>
        <taxon>Arachnida</taxon>
        <taxon>Acari</taxon>
        <taxon>Parasitiformes</taxon>
        <taxon>Ixodida</taxon>
        <taxon>Ixodoidea</taxon>
        <taxon>Ixodidae</taxon>
        <taxon>Ixodinae</taxon>
        <taxon>Ixodes</taxon>
    </lineage>
</organism>
<keyword evidence="1" id="KW-0863">Zinc-finger</keyword>
<accession>A0A147BI62</accession>
<dbReference type="GO" id="GO:0008270">
    <property type="term" value="F:zinc ion binding"/>
    <property type="evidence" value="ECO:0007669"/>
    <property type="project" value="UniProtKB-KW"/>
</dbReference>
<protein>
    <submittedName>
        <fullName evidence="3">Putative mudr-1 mad</fullName>
    </submittedName>
</protein>
<feature type="non-terminal residue" evidence="3">
    <location>
        <position position="1"/>
    </location>
</feature>
<dbReference type="Pfam" id="PF21056">
    <property type="entry name" value="ZSWIM1-3_RNaseH-like"/>
    <property type="match status" value="1"/>
</dbReference>
<dbReference type="PANTHER" id="PTHR31569:SF4">
    <property type="entry name" value="SWIM-TYPE DOMAIN-CONTAINING PROTEIN"/>
    <property type="match status" value="1"/>
</dbReference>